<feature type="coiled-coil region" evidence="1">
    <location>
        <begin position="795"/>
        <end position="917"/>
    </location>
</feature>
<evidence type="ECO:0000313" key="4">
    <source>
        <dbReference type="Proteomes" id="UP001367676"/>
    </source>
</evidence>
<name>A0AAN9TTZ5_9HEMI</name>
<feature type="compositionally biased region" description="Basic and acidic residues" evidence="2">
    <location>
        <begin position="2048"/>
        <end position="2057"/>
    </location>
</feature>
<gene>
    <name evidence="3" type="ORF">V9T40_006241</name>
</gene>
<dbReference type="GO" id="GO:0005737">
    <property type="term" value="C:cytoplasm"/>
    <property type="evidence" value="ECO:0007669"/>
    <property type="project" value="TreeGrafter"/>
</dbReference>
<evidence type="ECO:0000256" key="1">
    <source>
        <dbReference type="SAM" id="Coils"/>
    </source>
</evidence>
<feature type="region of interest" description="Disordered" evidence="2">
    <location>
        <begin position="2047"/>
        <end position="2084"/>
    </location>
</feature>
<keyword evidence="1" id="KW-0175">Coiled coil</keyword>
<accession>A0AAN9TTZ5</accession>
<feature type="coiled-coil region" evidence="1">
    <location>
        <begin position="651"/>
        <end position="717"/>
    </location>
</feature>
<organism evidence="3 4">
    <name type="scientific">Parthenolecanium corni</name>
    <dbReference type="NCBI Taxonomy" id="536013"/>
    <lineage>
        <taxon>Eukaryota</taxon>
        <taxon>Metazoa</taxon>
        <taxon>Ecdysozoa</taxon>
        <taxon>Arthropoda</taxon>
        <taxon>Hexapoda</taxon>
        <taxon>Insecta</taxon>
        <taxon>Pterygota</taxon>
        <taxon>Neoptera</taxon>
        <taxon>Paraneoptera</taxon>
        <taxon>Hemiptera</taxon>
        <taxon>Sternorrhyncha</taxon>
        <taxon>Coccoidea</taxon>
        <taxon>Coccidae</taxon>
        <taxon>Parthenolecanium</taxon>
    </lineage>
</organism>
<proteinExistence type="predicted"/>
<feature type="coiled-coil region" evidence="1">
    <location>
        <begin position="1784"/>
        <end position="1855"/>
    </location>
</feature>
<dbReference type="Gene3D" id="1.10.287.1490">
    <property type="match status" value="1"/>
</dbReference>
<protein>
    <submittedName>
        <fullName evidence="3">Uncharacterized protein</fullName>
    </submittedName>
</protein>
<feature type="coiled-coil region" evidence="1">
    <location>
        <begin position="1199"/>
        <end position="1732"/>
    </location>
</feature>
<dbReference type="GO" id="GO:0030705">
    <property type="term" value="P:cytoskeleton-dependent intracellular transport"/>
    <property type="evidence" value="ECO:0007669"/>
    <property type="project" value="TreeGrafter"/>
</dbReference>
<sequence>MNRAYSLDWSPSALSPSAQKSALKKNLKKVAQLKEELQNEISDKNELLEENTSLKSTVENLNQKLKLKSQETEKLKDDLQDLQLTFEKNSENQTSLCVSENEITINNLKIEISEYKKYISDLEAENESAKKALERCEQKCSKITDEYIIMESHYEELRSNFALNLEKIEQLQQSCGLMKIELSDLKECNQVLKEENMRLESRKSSYNENSECLERELQFQFMKDEIERMTNNLETIENQQTKLISANVDLTKEKIDLLEKVSLLQKENEEAKLQNDQLDNKIATLSEENESLKNFANNLDSQLQNTEKLVRDREQRLEFLMKEYKAVEDKLHAERAELQQKYDELTRNNCQLILQLEAEIKEKENCKSDLQSSKMKLKAKEVEYGVLISKHKEVTSDRDQLAELLQKTESELSSLQATKAKIENELTLKTKWVETLEADKLSLTEKYEKLAFENEELSCSLSAVNDELVVTKDEAAILKDKLTETKADREKIIQENFSLVQCNKNLNEEIKRTASLNNQLKSELENRVSEFERLSTEHNTLEHEYHVQKTENLKLIETLRQENHEFKSNTAELLKSNHECSNTIQSLQSQIQDLDRAKEAVSMKLQSCEMKYINLMKDFHEKLGAASQKQEVLAGKNETLLAENTNLQSRLGEVCKDKEAYENQVKLLEDRINELVVSKDSLSEELARAESNRAENIEKLQKELEVMSLELQSLFSKNQTLESDSAALRATVFSMTEKEQLLQQNLQTFAGQISEMQQELSSALNEKDVFSATSAQLLKENTELLDQITIFSNKTESLEAQLKEADQVEATLSEEKNALSITVEQLEKQVEDFCASNLALTQKFEENEITFAEKLEQLRQNLNCVQREFDEQLKSNEQLIEENATLASSIADITQQNELLREQLQHFEEETSLLSQQKQEQLLKIRTLEEEVGKLMPARDSLAEELRRTKQSFQDKINSLQEELSVAQYDGQLQSEKVASLVEENVTLQSQLSNLSSSEKTLHEQLQQLLDEKTGAVERCSVYEETVRKLQTEVEELVISKKFLSEEILAKETIHAQKIEALNTQLETILREKETCAKRNSELSEKNTLLENKIAELVEEAQSVRLQLAQLEGEKVTLLETVEQHFSTIDSLEQKVANLSSTNTTLSEELQLKKLERARLESEFEDKLELVTQKLDCVAKDNSQLINENGELKNRVCAVDRESQEVQQQFRDLQEEKTKAFNELREMLLHQIDQLQKVNDEIREENHQLVEKNAEKLFCLKEVERRFETLTQEMNELKLKSDGLQVTNNELQHKVEECKESETRLRDENAKLKEFINDAKSGEEGLLKKIDDLTSNEELLNRRLQEVTQEIEEARLDQRELRKVISVESHSNETLKQVNSELLRRVDRLEAEKQKLLTEIDELGSNADSVKRERNSEFQKLEQENVKLKARLEELTAQKEELYKMEKINKDVFENQIQSFTTKNQGLQGEVDKLQDLIDNMDADMITLKEKIERSESIIKELQSSKEEEKVKLTTALEDEKKRLSSVSDRLQSFLKENETISKQLEAEKQRAHDLVQTYETKLQKEVEAKKSLESKLQNVESCEIDSLKKRIDELKCKLEEVVEANECLAENSKMKTNQHELLLKENENLMQKIGQLEKQMASVEKEYDHLLEEKETNRKLNDNMSMQLKNLRELLEGKDKEINRLSDEYNVFKEEYRKLVQHKGQLDKEFKETLLQENAKLSKKCDELSDANLKFVEQLAEKVKIIDSLRAKADGSDSNSSADEKLDLNETRVVASGPENEIYMNLRHENIKLADERDNYKKQLTEMAKELEKEKDAYRGKAQNLYSKISSKMISEYEGKLERAKAEYLKKEKEHIRDLSSQMWDISDKYLQLKQKLETKTSPLKFRTYSEETLFSPSTLSRRTKSATQLNLMGGKGYRVSDFDRRLSTMSEDLPPQMRRRQTLTISGKKFSLSSAKVFPTEDEEQEIFDNACLADLKQGRMNIDDSNDFSKQRLSILQQRNSLCPPHLKSSYPAETQFIPPQEFRENDIKLGVTCENDNSDIENLIPRDGRESLRKKGNQSEHSVTPRNILKESNDNGNSRRKSFTPKFLNNLFALRGHATVTIPQDEMSYFSPSCLIFRLDVSFFVQLSHFSSSCLIFRLVVSIFV</sequence>
<dbReference type="PANTHER" id="PTHR18947">
    <property type="entry name" value="HOOK PROTEINS"/>
    <property type="match status" value="1"/>
</dbReference>
<evidence type="ECO:0000313" key="3">
    <source>
        <dbReference type="EMBL" id="KAK7605055.1"/>
    </source>
</evidence>
<feature type="coiled-coil region" evidence="1">
    <location>
        <begin position="943"/>
        <end position="1163"/>
    </location>
</feature>
<comment type="caution">
    <text evidence="3">The sequence shown here is derived from an EMBL/GenBank/DDBJ whole genome shotgun (WGS) entry which is preliminary data.</text>
</comment>
<reference evidence="3 4" key="1">
    <citation type="submission" date="2024-03" db="EMBL/GenBank/DDBJ databases">
        <title>Adaptation during the transition from Ophiocordyceps entomopathogen to insect associate is accompanied by gene loss and intensified selection.</title>
        <authorList>
            <person name="Ward C.M."/>
            <person name="Onetto C.A."/>
            <person name="Borneman A.R."/>
        </authorList>
    </citation>
    <scope>NUCLEOTIDE SEQUENCE [LARGE SCALE GENOMIC DNA]</scope>
    <source>
        <strain evidence="3">AWRI1</strain>
        <tissue evidence="3">Single Adult Female</tissue>
    </source>
</reference>
<dbReference type="PANTHER" id="PTHR18947:SF28">
    <property type="entry name" value="GIRDIN, ISOFORM A"/>
    <property type="match status" value="1"/>
</dbReference>
<dbReference type="GO" id="GO:0051959">
    <property type="term" value="F:dynein light intermediate chain binding"/>
    <property type="evidence" value="ECO:0007669"/>
    <property type="project" value="TreeGrafter"/>
</dbReference>
<feature type="coiled-coil region" evidence="1">
    <location>
        <begin position="577"/>
        <end position="604"/>
    </location>
</feature>
<dbReference type="GO" id="GO:0031122">
    <property type="term" value="P:cytoplasmic microtubule organization"/>
    <property type="evidence" value="ECO:0007669"/>
    <property type="project" value="TreeGrafter"/>
</dbReference>
<feature type="coiled-coil region" evidence="1">
    <location>
        <begin position="20"/>
        <end position="537"/>
    </location>
</feature>
<dbReference type="EMBL" id="JBBCAQ010000003">
    <property type="protein sequence ID" value="KAK7605055.1"/>
    <property type="molecule type" value="Genomic_DNA"/>
</dbReference>
<dbReference type="GO" id="GO:0005815">
    <property type="term" value="C:microtubule organizing center"/>
    <property type="evidence" value="ECO:0007669"/>
    <property type="project" value="TreeGrafter"/>
</dbReference>
<evidence type="ECO:0000256" key="2">
    <source>
        <dbReference type="SAM" id="MobiDB-lite"/>
    </source>
</evidence>
<dbReference type="Proteomes" id="UP001367676">
    <property type="component" value="Unassembled WGS sequence"/>
</dbReference>
<dbReference type="Gene3D" id="1.20.5.340">
    <property type="match status" value="1"/>
</dbReference>
<keyword evidence="4" id="KW-1185">Reference proteome</keyword>
<dbReference type="GO" id="GO:0008017">
    <property type="term" value="F:microtubule binding"/>
    <property type="evidence" value="ECO:0007669"/>
    <property type="project" value="TreeGrafter"/>
</dbReference>